<organism evidence="3">
    <name type="scientific">Amphimedon queenslandica</name>
    <name type="common">Sponge</name>
    <dbReference type="NCBI Taxonomy" id="400682"/>
    <lineage>
        <taxon>Eukaryota</taxon>
        <taxon>Metazoa</taxon>
        <taxon>Porifera</taxon>
        <taxon>Demospongiae</taxon>
        <taxon>Heteroscleromorpha</taxon>
        <taxon>Haplosclerida</taxon>
        <taxon>Niphatidae</taxon>
        <taxon>Amphimedon</taxon>
    </lineage>
</organism>
<accession>A0A1X7VCJ1</accession>
<feature type="region of interest" description="Disordered" evidence="1">
    <location>
        <begin position="311"/>
        <end position="484"/>
    </location>
</feature>
<dbReference type="EnsemblMetazoa" id="Aqu2.1.37746_001">
    <property type="protein sequence ID" value="Aqu2.1.37746_001"/>
    <property type="gene ID" value="Aqu2.1.37746"/>
</dbReference>
<dbReference type="CDD" id="cd17071">
    <property type="entry name" value="DCX1_DCDC2_like"/>
    <property type="match status" value="1"/>
</dbReference>
<dbReference type="PROSITE" id="PS50309">
    <property type="entry name" value="DC"/>
    <property type="match status" value="2"/>
</dbReference>
<dbReference type="PANTHER" id="PTHR23004:SF11">
    <property type="entry name" value="PROTEIN RPI-1"/>
    <property type="match status" value="1"/>
</dbReference>
<evidence type="ECO:0000313" key="3">
    <source>
        <dbReference type="EnsemblMetazoa" id="Aqu2.1.37746_001"/>
    </source>
</evidence>
<dbReference type="PANTHER" id="PTHR23004">
    <property type="entry name" value="DOUBLECORTIN DOMAIN CONTAINING 2"/>
    <property type="match status" value="1"/>
</dbReference>
<dbReference type="GO" id="GO:0005815">
    <property type="term" value="C:microtubule organizing center"/>
    <property type="evidence" value="ECO:0007669"/>
    <property type="project" value="TreeGrafter"/>
</dbReference>
<dbReference type="EnsemblMetazoa" id="XM_011404199.2">
    <property type="protein sequence ID" value="XP_011402501.1"/>
    <property type="gene ID" value="LOC105311949"/>
</dbReference>
<feature type="compositionally biased region" description="Polar residues" evidence="1">
    <location>
        <begin position="432"/>
        <end position="450"/>
    </location>
</feature>
<feature type="domain" description="Doublecortin" evidence="2">
    <location>
        <begin position="139"/>
        <end position="221"/>
    </location>
</feature>
<dbReference type="SMART" id="SM00537">
    <property type="entry name" value="DCX"/>
    <property type="match status" value="2"/>
</dbReference>
<dbReference type="InterPro" id="IPR036572">
    <property type="entry name" value="Doublecortin_dom_sf"/>
</dbReference>
<dbReference type="InterPro" id="IPR003533">
    <property type="entry name" value="Doublecortin_dom"/>
</dbReference>
<dbReference type="eggNOG" id="KOG3757">
    <property type="taxonomic scope" value="Eukaryota"/>
</dbReference>
<proteinExistence type="predicted"/>
<feature type="domain" description="Doublecortin" evidence="2">
    <location>
        <begin position="17"/>
        <end position="99"/>
    </location>
</feature>
<dbReference type="STRING" id="400682.A0A1X7VCJ1"/>
<dbReference type="KEGG" id="aqu:105311949"/>
<keyword evidence="4" id="KW-1185">Reference proteome</keyword>
<dbReference type="GO" id="GO:0035556">
    <property type="term" value="P:intracellular signal transduction"/>
    <property type="evidence" value="ECO:0007669"/>
    <property type="project" value="InterPro"/>
</dbReference>
<feature type="compositionally biased region" description="Acidic residues" evidence="1">
    <location>
        <begin position="402"/>
        <end position="418"/>
    </location>
</feature>
<evidence type="ECO:0000313" key="4">
    <source>
        <dbReference type="Proteomes" id="UP000007879"/>
    </source>
</evidence>
<sequence>MEATAVISRQYEPRVAKRIYVFKNGQDNERPRMLVINERHIKDFNTLLNRVTSGIKAPIAVRNLYTPSKGSKVDKLDSIENGKHYVAGGNEHFKKLRYSRYSQLHSRLQPHSKDASKASPARPAIQVVSRFLNLPEKPYFIHVFRNGDISYQGARVLLSRRIMGSLEHVLELITEKVELTLPAKRLCTLDGQTIHSAADIKDGEQYVAVQGSKRFMKLPYTAINPSIKSIRNARPKRLSIADGNALGNNTFTLQPTIPEKPMQIKRLMPPKQHKGKDRPFAGRKDMEARNIALRDARADSAFGENAVLKLKHPIPKRSTPVHDDSIEEPPPPPALPSPSPAKQKEEEREQQKEEPVPSTRQESKLQSPELPPPPQSKEGKKEQDNEEIPETEDIIIEKPIDQEEAAEVTEEATAEGEETKDPPSSTPIPLQKQDTTAIELQGATTQQSVDLSVARVSGPGTKENTPKASATNLAETDENAETSS</sequence>
<evidence type="ECO:0000256" key="1">
    <source>
        <dbReference type="SAM" id="MobiDB-lite"/>
    </source>
</evidence>
<dbReference type="Pfam" id="PF03607">
    <property type="entry name" value="DCX"/>
    <property type="match status" value="2"/>
</dbReference>
<dbReference type="OrthoDB" id="1738954at2759"/>
<feature type="compositionally biased region" description="Pro residues" evidence="1">
    <location>
        <begin position="328"/>
        <end position="339"/>
    </location>
</feature>
<dbReference type="InParanoid" id="A0A1X7VCJ1"/>
<feature type="compositionally biased region" description="Basic and acidic residues" evidence="1">
    <location>
        <begin position="342"/>
        <end position="355"/>
    </location>
</feature>
<dbReference type="Proteomes" id="UP000007879">
    <property type="component" value="Unassembled WGS sequence"/>
</dbReference>
<feature type="compositionally biased region" description="Polar residues" evidence="1">
    <location>
        <begin position="462"/>
        <end position="474"/>
    </location>
</feature>
<dbReference type="SUPFAM" id="SSF89837">
    <property type="entry name" value="Doublecortin (DC)"/>
    <property type="match status" value="2"/>
</dbReference>
<gene>
    <name evidence="3" type="primary">105311949</name>
</gene>
<reference evidence="3" key="2">
    <citation type="submission" date="2017-05" db="UniProtKB">
        <authorList>
            <consortium name="EnsemblMetazoa"/>
        </authorList>
    </citation>
    <scope>IDENTIFICATION</scope>
</reference>
<dbReference type="AlphaFoldDB" id="A0A1X7VCJ1"/>
<reference evidence="4" key="1">
    <citation type="journal article" date="2010" name="Nature">
        <title>The Amphimedon queenslandica genome and the evolution of animal complexity.</title>
        <authorList>
            <person name="Srivastava M."/>
            <person name="Simakov O."/>
            <person name="Chapman J."/>
            <person name="Fahey B."/>
            <person name="Gauthier M.E."/>
            <person name="Mitros T."/>
            <person name="Richards G.S."/>
            <person name="Conaco C."/>
            <person name="Dacre M."/>
            <person name="Hellsten U."/>
            <person name="Larroux C."/>
            <person name="Putnam N.H."/>
            <person name="Stanke M."/>
            <person name="Adamska M."/>
            <person name="Darling A."/>
            <person name="Degnan S.M."/>
            <person name="Oakley T.H."/>
            <person name="Plachetzki D.C."/>
            <person name="Zhai Y."/>
            <person name="Adamski M."/>
            <person name="Calcino A."/>
            <person name="Cummins S.F."/>
            <person name="Goodstein D.M."/>
            <person name="Harris C."/>
            <person name="Jackson D.J."/>
            <person name="Leys S.P."/>
            <person name="Shu S."/>
            <person name="Woodcroft B.J."/>
            <person name="Vervoort M."/>
            <person name="Kosik K.S."/>
            <person name="Manning G."/>
            <person name="Degnan B.M."/>
            <person name="Rokhsar D.S."/>
        </authorList>
    </citation>
    <scope>NUCLEOTIDE SEQUENCE [LARGE SCALE GENOMIC DNA]</scope>
</reference>
<dbReference type="Gene3D" id="3.10.20.230">
    <property type="entry name" value="Doublecortin domain"/>
    <property type="match status" value="2"/>
</dbReference>
<name>A0A1X7VCJ1_AMPQE</name>
<feature type="compositionally biased region" description="Acidic residues" evidence="1">
    <location>
        <begin position="384"/>
        <end position="394"/>
    </location>
</feature>
<dbReference type="CDD" id="cd16113">
    <property type="entry name" value="DCX2_DCDC2_like"/>
    <property type="match status" value="1"/>
</dbReference>
<evidence type="ECO:0000259" key="2">
    <source>
        <dbReference type="PROSITE" id="PS50309"/>
    </source>
</evidence>
<dbReference type="GO" id="GO:0005874">
    <property type="term" value="C:microtubule"/>
    <property type="evidence" value="ECO:0007669"/>
    <property type="project" value="TreeGrafter"/>
</dbReference>
<protein>
    <recommendedName>
        <fullName evidence="2">Doublecortin domain-containing protein</fullName>
    </recommendedName>
</protein>
<feature type="compositionally biased region" description="Acidic residues" evidence="1">
    <location>
        <begin position="475"/>
        <end position="484"/>
    </location>
</feature>